<name>M5FNB3_DACPD</name>
<gene>
    <name evidence="2" type="ORF">DACRYDRAFT_18873</name>
</gene>
<dbReference type="GeneID" id="63686464"/>
<accession>M5FNB3</accession>
<keyword evidence="3" id="KW-1185">Reference proteome</keyword>
<evidence type="ECO:0000313" key="2">
    <source>
        <dbReference type="EMBL" id="EJT97145.1"/>
    </source>
</evidence>
<feature type="region of interest" description="Disordered" evidence="1">
    <location>
        <begin position="33"/>
        <end position="105"/>
    </location>
</feature>
<protein>
    <submittedName>
        <fullName evidence="2">Uncharacterized protein</fullName>
    </submittedName>
</protein>
<sequence length="137" mass="14608">MFSTVFHVIPRNVGHTRLFSLMLHALRYSSKNEKPGITRQGDAQAAGKEAAEKGSPVGLDSATHSRGGMSSGEEHKKDPSAGIGMKDQVGGSSIKGKSHVGPKEKWIMTGGKGEYIMQQDSTSRLYATLSIVSLPPI</sequence>
<dbReference type="Proteomes" id="UP000030653">
    <property type="component" value="Unassembled WGS sequence"/>
</dbReference>
<reference evidence="2 3" key="1">
    <citation type="journal article" date="2012" name="Science">
        <title>The Paleozoic origin of enzymatic lignin decomposition reconstructed from 31 fungal genomes.</title>
        <authorList>
            <person name="Floudas D."/>
            <person name="Binder M."/>
            <person name="Riley R."/>
            <person name="Barry K."/>
            <person name="Blanchette R.A."/>
            <person name="Henrissat B."/>
            <person name="Martinez A.T."/>
            <person name="Otillar R."/>
            <person name="Spatafora J.W."/>
            <person name="Yadav J.S."/>
            <person name="Aerts A."/>
            <person name="Benoit I."/>
            <person name="Boyd A."/>
            <person name="Carlson A."/>
            <person name="Copeland A."/>
            <person name="Coutinho P.M."/>
            <person name="de Vries R.P."/>
            <person name="Ferreira P."/>
            <person name="Findley K."/>
            <person name="Foster B."/>
            <person name="Gaskell J."/>
            <person name="Glotzer D."/>
            <person name="Gorecki P."/>
            <person name="Heitman J."/>
            <person name="Hesse C."/>
            <person name="Hori C."/>
            <person name="Igarashi K."/>
            <person name="Jurgens J.A."/>
            <person name="Kallen N."/>
            <person name="Kersten P."/>
            <person name="Kohler A."/>
            <person name="Kuees U."/>
            <person name="Kumar T.K.A."/>
            <person name="Kuo A."/>
            <person name="LaButti K."/>
            <person name="Larrondo L.F."/>
            <person name="Lindquist E."/>
            <person name="Ling A."/>
            <person name="Lombard V."/>
            <person name="Lucas S."/>
            <person name="Lundell T."/>
            <person name="Martin R."/>
            <person name="McLaughlin D.J."/>
            <person name="Morgenstern I."/>
            <person name="Morin E."/>
            <person name="Murat C."/>
            <person name="Nagy L.G."/>
            <person name="Nolan M."/>
            <person name="Ohm R.A."/>
            <person name="Patyshakuliyeva A."/>
            <person name="Rokas A."/>
            <person name="Ruiz-Duenas F.J."/>
            <person name="Sabat G."/>
            <person name="Salamov A."/>
            <person name="Samejima M."/>
            <person name="Schmutz J."/>
            <person name="Slot J.C."/>
            <person name="St John F."/>
            <person name="Stenlid J."/>
            <person name="Sun H."/>
            <person name="Sun S."/>
            <person name="Syed K."/>
            <person name="Tsang A."/>
            <person name="Wiebenga A."/>
            <person name="Young D."/>
            <person name="Pisabarro A."/>
            <person name="Eastwood D.C."/>
            <person name="Martin F."/>
            <person name="Cullen D."/>
            <person name="Grigoriev I.V."/>
            <person name="Hibbett D.S."/>
        </authorList>
    </citation>
    <scope>NUCLEOTIDE SEQUENCE [LARGE SCALE GENOMIC DNA]</scope>
    <source>
        <strain evidence="2 3">DJM-731 SS1</strain>
    </source>
</reference>
<dbReference type="AlphaFoldDB" id="M5FNB3"/>
<evidence type="ECO:0000313" key="3">
    <source>
        <dbReference type="Proteomes" id="UP000030653"/>
    </source>
</evidence>
<evidence type="ECO:0000256" key="1">
    <source>
        <dbReference type="SAM" id="MobiDB-lite"/>
    </source>
</evidence>
<dbReference type="EMBL" id="JH795878">
    <property type="protein sequence ID" value="EJT97145.1"/>
    <property type="molecule type" value="Genomic_DNA"/>
</dbReference>
<dbReference type="HOGENOM" id="CLU_1865063_0_0_1"/>
<dbReference type="OrthoDB" id="10548878at2759"/>
<proteinExistence type="predicted"/>
<dbReference type="RefSeq" id="XP_040624043.1">
    <property type="nucleotide sequence ID" value="XM_040771402.1"/>
</dbReference>
<organism evidence="2 3">
    <name type="scientific">Dacryopinax primogenitus (strain DJM 731)</name>
    <name type="common">Brown rot fungus</name>
    <dbReference type="NCBI Taxonomy" id="1858805"/>
    <lineage>
        <taxon>Eukaryota</taxon>
        <taxon>Fungi</taxon>
        <taxon>Dikarya</taxon>
        <taxon>Basidiomycota</taxon>
        <taxon>Agaricomycotina</taxon>
        <taxon>Dacrymycetes</taxon>
        <taxon>Dacrymycetales</taxon>
        <taxon>Dacrymycetaceae</taxon>
        <taxon>Dacryopinax</taxon>
    </lineage>
</organism>